<keyword evidence="3" id="KW-1185">Reference proteome</keyword>
<name>A0ABD5V0N7_9EURY</name>
<feature type="region of interest" description="Disordered" evidence="1">
    <location>
        <begin position="1"/>
        <end position="50"/>
    </location>
</feature>
<organism evidence="2 3">
    <name type="scientific">Halalkalicoccus tibetensis</name>
    <dbReference type="NCBI Taxonomy" id="175632"/>
    <lineage>
        <taxon>Archaea</taxon>
        <taxon>Methanobacteriati</taxon>
        <taxon>Methanobacteriota</taxon>
        <taxon>Stenosarchaea group</taxon>
        <taxon>Halobacteria</taxon>
        <taxon>Halobacteriales</taxon>
        <taxon>Halococcaceae</taxon>
        <taxon>Halalkalicoccus</taxon>
    </lineage>
</organism>
<feature type="compositionally biased region" description="Basic and acidic residues" evidence="1">
    <location>
        <begin position="24"/>
        <end position="37"/>
    </location>
</feature>
<proteinExistence type="predicted"/>
<dbReference type="AlphaFoldDB" id="A0ABD5V0N7"/>
<dbReference type="InterPro" id="IPR058742">
    <property type="entry name" value="DUF7989"/>
</dbReference>
<evidence type="ECO:0000313" key="3">
    <source>
        <dbReference type="Proteomes" id="UP001596312"/>
    </source>
</evidence>
<reference evidence="2 3" key="1">
    <citation type="journal article" date="2019" name="Int. J. Syst. Evol. Microbiol.">
        <title>The Global Catalogue of Microorganisms (GCM) 10K type strain sequencing project: providing services to taxonomists for standard genome sequencing and annotation.</title>
        <authorList>
            <consortium name="The Broad Institute Genomics Platform"/>
            <consortium name="The Broad Institute Genome Sequencing Center for Infectious Disease"/>
            <person name="Wu L."/>
            <person name="Ma J."/>
        </authorList>
    </citation>
    <scope>NUCLEOTIDE SEQUENCE [LARGE SCALE GENOMIC DNA]</scope>
    <source>
        <strain evidence="2 3">CGMCC 1.3240</strain>
    </source>
</reference>
<evidence type="ECO:0000313" key="2">
    <source>
        <dbReference type="EMBL" id="MFC6903699.1"/>
    </source>
</evidence>
<feature type="compositionally biased region" description="Basic and acidic residues" evidence="1">
    <location>
        <begin position="1"/>
        <end position="11"/>
    </location>
</feature>
<comment type="caution">
    <text evidence="2">The sequence shown here is derived from an EMBL/GenBank/DDBJ whole genome shotgun (WGS) entry which is preliminary data.</text>
</comment>
<evidence type="ECO:0000256" key="1">
    <source>
        <dbReference type="SAM" id="MobiDB-lite"/>
    </source>
</evidence>
<dbReference type="Pfam" id="PF25951">
    <property type="entry name" value="DUF7989"/>
    <property type="match status" value="1"/>
</dbReference>
<sequence length="50" mass="5553">MPRDTMKDIDHSSPSADELTSIWHRGDEGRSEMKEDAADVDEQIVPAPAD</sequence>
<dbReference type="RefSeq" id="WP_340602190.1">
    <property type="nucleotide sequence ID" value="NZ_JBBMXV010000001.1"/>
</dbReference>
<accession>A0ABD5V0N7</accession>
<protein>
    <submittedName>
        <fullName evidence="2">Uncharacterized protein</fullName>
    </submittedName>
</protein>
<gene>
    <name evidence="2" type="ORF">ACFQGH_00645</name>
</gene>
<dbReference type="EMBL" id="JBHSXQ010000001">
    <property type="protein sequence ID" value="MFC6903699.1"/>
    <property type="molecule type" value="Genomic_DNA"/>
</dbReference>
<dbReference type="Proteomes" id="UP001596312">
    <property type="component" value="Unassembled WGS sequence"/>
</dbReference>